<protein>
    <submittedName>
        <fullName evidence="1">Uncharacterized protein</fullName>
    </submittedName>
</protein>
<proteinExistence type="predicted"/>
<dbReference type="EMBL" id="PQJL01000014">
    <property type="protein sequence ID" value="ROW60663.1"/>
    <property type="molecule type" value="Genomic_DNA"/>
</dbReference>
<accession>A0A423XVL3</accession>
<dbReference type="AlphaFoldDB" id="A0A423XVL3"/>
<evidence type="ECO:0000313" key="1">
    <source>
        <dbReference type="EMBL" id="ROW60663.1"/>
    </source>
</evidence>
<organism evidence="1 2">
    <name type="scientific">Cronobacter malonaticus</name>
    <dbReference type="NCBI Taxonomy" id="413503"/>
    <lineage>
        <taxon>Bacteria</taxon>
        <taxon>Pseudomonadati</taxon>
        <taxon>Pseudomonadota</taxon>
        <taxon>Gammaproteobacteria</taxon>
        <taxon>Enterobacterales</taxon>
        <taxon>Enterobacteriaceae</taxon>
        <taxon>Cronobacter</taxon>
    </lineage>
</organism>
<reference evidence="1 2" key="1">
    <citation type="journal article" date="2018" name="Front. Microbiol.">
        <title>An Investigation of an Acute Gastroenteritis Outbreak: Cronobacter sakazakii, a Potential Cause of Food-Borne Illness.</title>
        <authorList>
            <person name="Yong W."/>
            <person name="Guo B."/>
            <person name="Shi X."/>
            <person name="Cheng T."/>
            <person name="Chen M."/>
            <person name="Jiang X."/>
            <person name="Ye Y."/>
            <person name="Wang J."/>
            <person name="Xie G."/>
            <person name="Ding J."/>
        </authorList>
    </citation>
    <scope>NUCLEOTIDE SEQUENCE [LARGE SCALE GENOMIC DNA]</scope>
    <source>
        <strain evidence="1 2">S1</strain>
    </source>
</reference>
<gene>
    <name evidence="1" type="ORF">C3E80_13520</name>
</gene>
<comment type="caution">
    <text evidence="1">The sequence shown here is derived from an EMBL/GenBank/DDBJ whole genome shotgun (WGS) entry which is preliminary data.</text>
</comment>
<name>A0A423XVL3_9ENTR</name>
<dbReference type="RefSeq" id="WP_185080415.1">
    <property type="nucleotide sequence ID" value="NZ_PQJL01000014.1"/>
</dbReference>
<sequence>NYIDFFDFTGPVKDIDYIDGAVELSVNGVCLIDKSMYDYIDQLWSYLAEGLSIINKGETFETYFPDQPIAVKIIADKNNILISVHCHSEVKVYVNKNIFLLKIAEHARAFFEHLKTIDPSSDKASDLSLIFLNEVLKENK</sequence>
<dbReference type="Proteomes" id="UP000285793">
    <property type="component" value="Unassembled WGS sequence"/>
</dbReference>
<feature type="non-terminal residue" evidence="1">
    <location>
        <position position="1"/>
    </location>
</feature>
<evidence type="ECO:0000313" key="2">
    <source>
        <dbReference type="Proteomes" id="UP000285793"/>
    </source>
</evidence>